<reference evidence="2 3" key="1">
    <citation type="journal article" date="2020" name="Genes (Basel)">
        <title>Genomic Comparison of Insect Gut Symbionts from Divergent Burkholderia Subclades.</title>
        <authorList>
            <person name="Takeshita K."/>
            <person name="Kikuchi Y."/>
        </authorList>
    </citation>
    <scope>NUCLEOTIDE SEQUENCE [LARGE SCALE GENOMIC DNA]</scope>
    <source>
        <strain evidence="2 3">PGU16</strain>
        <plasmid evidence="2 3">PPGU16_p2</plasmid>
    </source>
</reference>
<feature type="transmembrane region" description="Helical" evidence="1">
    <location>
        <begin position="42"/>
        <end position="63"/>
    </location>
</feature>
<keyword evidence="3" id="KW-1185">Reference proteome</keyword>
<keyword evidence="2" id="KW-0614">Plasmid</keyword>
<feature type="transmembrane region" description="Helical" evidence="1">
    <location>
        <begin position="110"/>
        <end position="131"/>
    </location>
</feature>
<evidence type="ECO:0000313" key="2">
    <source>
        <dbReference type="EMBL" id="BCF95099.1"/>
    </source>
</evidence>
<accession>A0A7I8C3J5</accession>
<evidence type="ECO:0000256" key="1">
    <source>
        <dbReference type="SAM" id="Phobius"/>
    </source>
</evidence>
<gene>
    <name evidence="2" type="ORF">PPGU16_81660</name>
</gene>
<sequence length="203" mass="21034">MNGLSTLMMAATAAYLSTNVDGYSLLLVFFGNARYRAMEVAAGQFVSVGVQVALSLAIGQLGWRSDTPFVGLAGVVPLVVGLKGIVGLRRAGDAGMPEPTHGTFSGKGRPARVATVGLVATSGAVDNVLVYSSLFAGRAPADVAWVAADFVLLTAALCACAFFTVRSRVSIHALRIAAARVAPFMTTAVGLSLLLRFKTLAWI</sequence>
<dbReference type="AlphaFoldDB" id="A0A7I8C3J5"/>
<dbReference type="EMBL" id="AP023177">
    <property type="protein sequence ID" value="BCF95099.1"/>
    <property type="molecule type" value="Genomic_DNA"/>
</dbReference>
<feature type="transmembrane region" description="Helical" evidence="1">
    <location>
        <begin position="143"/>
        <end position="165"/>
    </location>
</feature>
<geneLocation type="plasmid" evidence="2 3">
    <name>PPGU16_p2</name>
</geneLocation>
<keyword evidence="1" id="KW-0472">Membrane</keyword>
<feature type="transmembrane region" description="Helical" evidence="1">
    <location>
        <begin position="177"/>
        <end position="197"/>
    </location>
</feature>
<organism evidence="2 3">
    <name type="scientific">Paraburkholderia largidicola</name>
    <dbReference type="NCBI Taxonomy" id="3014751"/>
    <lineage>
        <taxon>Bacteria</taxon>
        <taxon>Pseudomonadati</taxon>
        <taxon>Pseudomonadota</taxon>
        <taxon>Betaproteobacteria</taxon>
        <taxon>Burkholderiales</taxon>
        <taxon>Burkholderiaceae</taxon>
        <taxon>Paraburkholderia</taxon>
    </lineage>
</organism>
<dbReference type="InterPro" id="IPR004676">
    <property type="entry name" value="Cd-R_transporter"/>
</dbReference>
<feature type="transmembrane region" description="Helical" evidence="1">
    <location>
        <begin position="69"/>
        <end position="89"/>
    </location>
</feature>
<keyword evidence="1" id="KW-0812">Transmembrane</keyword>
<dbReference type="RefSeq" id="WP_180727304.1">
    <property type="nucleotide sequence ID" value="NZ_AP023177.1"/>
</dbReference>
<evidence type="ECO:0000313" key="3">
    <source>
        <dbReference type="Proteomes" id="UP000510888"/>
    </source>
</evidence>
<name>A0A7I8C3J5_9BURK</name>
<protein>
    <recommendedName>
        <fullName evidence="4">Cadmium transporter</fullName>
    </recommendedName>
</protein>
<dbReference type="Pfam" id="PF03596">
    <property type="entry name" value="Cad"/>
    <property type="match status" value="1"/>
</dbReference>
<feature type="transmembrane region" description="Helical" evidence="1">
    <location>
        <begin position="6"/>
        <end position="30"/>
    </location>
</feature>
<evidence type="ECO:0008006" key="4">
    <source>
        <dbReference type="Google" id="ProtNLM"/>
    </source>
</evidence>
<proteinExistence type="predicted"/>
<dbReference type="Proteomes" id="UP000510888">
    <property type="component" value="Plasmid PPGU16_p2"/>
</dbReference>
<keyword evidence="1" id="KW-1133">Transmembrane helix</keyword>
<dbReference type="KEGG" id="plad:PPGU16_81660"/>